<dbReference type="SUPFAM" id="SSF53098">
    <property type="entry name" value="Ribonuclease H-like"/>
    <property type="match status" value="1"/>
</dbReference>
<name>A0A9D9N8T0_9BACT</name>
<reference evidence="12" key="1">
    <citation type="submission" date="2020-10" db="EMBL/GenBank/DDBJ databases">
        <authorList>
            <person name="Gilroy R."/>
        </authorList>
    </citation>
    <scope>NUCLEOTIDE SEQUENCE</scope>
    <source>
        <strain evidence="12">10037</strain>
    </source>
</reference>
<evidence type="ECO:0000256" key="1">
    <source>
        <dbReference type="ARBA" id="ARBA00000077"/>
    </source>
</evidence>
<comment type="caution">
    <text evidence="12">The sequence shown here is derived from an EMBL/GenBank/DDBJ whole genome shotgun (WGS) entry which is preliminary data.</text>
</comment>
<gene>
    <name evidence="10 12" type="primary">rnhA</name>
    <name evidence="12" type="ORF">IAB93_01435</name>
</gene>
<evidence type="ECO:0000256" key="2">
    <source>
        <dbReference type="ARBA" id="ARBA00005300"/>
    </source>
</evidence>
<dbReference type="PANTHER" id="PTHR10642:SF26">
    <property type="entry name" value="RIBONUCLEASE H1"/>
    <property type="match status" value="1"/>
</dbReference>
<dbReference type="GO" id="GO:0000287">
    <property type="term" value="F:magnesium ion binding"/>
    <property type="evidence" value="ECO:0007669"/>
    <property type="project" value="UniProtKB-UniRule"/>
</dbReference>
<reference evidence="12" key="2">
    <citation type="journal article" date="2021" name="PeerJ">
        <title>Extensive microbial diversity within the chicken gut microbiome revealed by metagenomics and culture.</title>
        <authorList>
            <person name="Gilroy R."/>
            <person name="Ravi A."/>
            <person name="Getino M."/>
            <person name="Pursley I."/>
            <person name="Horton D.L."/>
            <person name="Alikhan N.F."/>
            <person name="Baker D."/>
            <person name="Gharbi K."/>
            <person name="Hall N."/>
            <person name="Watson M."/>
            <person name="Adriaenssens E.M."/>
            <person name="Foster-Nyarko E."/>
            <person name="Jarju S."/>
            <person name="Secka A."/>
            <person name="Antonio M."/>
            <person name="Oren A."/>
            <person name="Chaudhuri R.R."/>
            <person name="La Ragione R."/>
            <person name="Hildebrand F."/>
            <person name="Pallen M.J."/>
        </authorList>
    </citation>
    <scope>NUCLEOTIDE SEQUENCE</scope>
    <source>
        <strain evidence="12">10037</strain>
    </source>
</reference>
<dbReference type="Gene3D" id="3.30.420.10">
    <property type="entry name" value="Ribonuclease H-like superfamily/Ribonuclease H"/>
    <property type="match status" value="1"/>
</dbReference>
<feature type="domain" description="RNase H type-1" evidence="11">
    <location>
        <begin position="5"/>
        <end position="143"/>
    </location>
</feature>
<dbReference type="GO" id="GO:0003676">
    <property type="term" value="F:nucleic acid binding"/>
    <property type="evidence" value="ECO:0007669"/>
    <property type="project" value="InterPro"/>
</dbReference>
<keyword evidence="8 10" id="KW-0378">Hydrolase</keyword>
<keyword evidence="7 10" id="KW-0255">Endonuclease</keyword>
<dbReference type="InterPro" id="IPR050092">
    <property type="entry name" value="RNase_H"/>
</dbReference>
<evidence type="ECO:0000256" key="3">
    <source>
        <dbReference type="ARBA" id="ARBA00011245"/>
    </source>
</evidence>
<dbReference type="CDD" id="cd09278">
    <property type="entry name" value="RNase_HI_prokaryote_like"/>
    <property type="match status" value="1"/>
</dbReference>
<evidence type="ECO:0000256" key="9">
    <source>
        <dbReference type="ARBA" id="ARBA00022842"/>
    </source>
</evidence>
<feature type="binding site" evidence="10">
    <location>
        <position position="75"/>
    </location>
    <ligand>
        <name>Mg(2+)</name>
        <dbReference type="ChEBI" id="CHEBI:18420"/>
        <label>1</label>
    </ligand>
</feature>
<feature type="binding site" evidence="10">
    <location>
        <position position="14"/>
    </location>
    <ligand>
        <name>Mg(2+)</name>
        <dbReference type="ChEBI" id="CHEBI:18420"/>
        <label>2</label>
    </ligand>
</feature>
<dbReference type="HAMAP" id="MF_00042">
    <property type="entry name" value="RNase_H"/>
    <property type="match status" value="1"/>
</dbReference>
<evidence type="ECO:0000256" key="10">
    <source>
        <dbReference type="HAMAP-Rule" id="MF_00042"/>
    </source>
</evidence>
<dbReference type="InterPro" id="IPR012337">
    <property type="entry name" value="RNaseH-like_sf"/>
</dbReference>
<evidence type="ECO:0000313" key="13">
    <source>
        <dbReference type="Proteomes" id="UP000823597"/>
    </source>
</evidence>
<proteinExistence type="inferred from homology"/>
<dbReference type="InterPro" id="IPR002156">
    <property type="entry name" value="RNaseH_domain"/>
</dbReference>
<evidence type="ECO:0000256" key="7">
    <source>
        <dbReference type="ARBA" id="ARBA00022759"/>
    </source>
</evidence>
<feature type="binding site" evidence="10">
    <location>
        <position position="135"/>
    </location>
    <ligand>
        <name>Mg(2+)</name>
        <dbReference type="ChEBI" id="CHEBI:18420"/>
        <label>2</label>
    </ligand>
</feature>
<evidence type="ECO:0000313" key="12">
    <source>
        <dbReference type="EMBL" id="MBO8464641.1"/>
    </source>
</evidence>
<accession>A0A9D9N8T0</accession>
<feature type="binding site" evidence="10">
    <location>
        <position position="14"/>
    </location>
    <ligand>
        <name>Mg(2+)</name>
        <dbReference type="ChEBI" id="CHEBI:18420"/>
        <label>1</label>
    </ligand>
</feature>
<dbReference type="GO" id="GO:0005737">
    <property type="term" value="C:cytoplasm"/>
    <property type="evidence" value="ECO:0007669"/>
    <property type="project" value="UniProtKB-SubCell"/>
</dbReference>
<comment type="similarity">
    <text evidence="2 10">Belongs to the RNase H family.</text>
</comment>
<evidence type="ECO:0000256" key="8">
    <source>
        <dbReference type="ARBA" id="ARBA00022801"/>
    </source>
</evidence>
<evidence type="ECO:0000259" key="11">
    <source>
        <dbReference type="PROSITE" id="PS50879"/>
    </source>
</evidence>
<dbReference type="Proteomes" id="UP000823597">
    <property type="component" value="Unassembled WGS sequence"/>
</dbReference>
<keyword evidence="6 10" id="KW-0479">Metal-binding</keyword>
<comment type="subunit">
    <text evidence="3 10">Monomer.</text>
</comment>
<organism evidence="12 13">
    <name type="scientific">Candidatus Merdivivens pullistercoris</name>
    <dbReference type="NCBI Taxonomy" id="2840873"/>
    <lineage>
        <taxon>Bacteria</taxon>
        <taxon>Pseudomonadati</taxon>
        <taxon>Bacteroidota</taxon>
        <taxon>Bacteroidia</taxon>
        <taxon>Bacteroidales</taxon>
        <taxon>Muribaculaceae</taxon>
        <taxon>Muribaculaceae incertae sedis</taxon>
        <taxon>Candidatus Merdivivens</taxon>
    </lineage>
</organism>
<feature type="binding site" evidence="10">
    <location>
        <position position="52"/>
    </location>
    <ligand>
        <name>Mg(2+)</name>
        <dbReference type="ChEBI" id="CHEBI:18420"/>
        <label>1</label>
    </ligand>
</feature>
<dbReference type="InterPro" id="IPR022892">
    <property type="entry name" value="RNaseHI"/>
</dbReference>
<dbReference type="GO" id="GO:0043137">
    <property type="term" value="P:DNA replication, removal of RNA primer"/>
    <property type="evidence" value="ECO:0007669"/>
    <property type="project" value="TreeGrafter"/>
</dbReference>
<dbReference type="InterPro" id="IPR036397">
    <property type="entry name" value="RNaseH_sf"/>
</dbReference>
<sequence>MGETGKGSIFLFTDGACSGNPGPGGYAAILRYGRYEKEFSGGFRLTTNNRMELLAVITGLEAIRWEHATVEVYSDSSYVVNAVTKGWLEKWMATGFSKKKNEDLWRRYMAASARHNVSFHWIKGHAGHPENERCDALAVAAYSKEGLPEDEGYDPE</sequence>
<dbReference type="NCBIfam" id="NF001236">
    <property type="entry name" value="PRK00203.1"/>
    <property type="match status" value="1"/>
</dbReference>
<dbReference type="PANTHER" id="PTHR10642">
    <property type="entry name" value="RIBONUCLEASE H1"/>
    <property type="match status" value="1"/>
</dbReference>
<comment type="function">
    <text evidence="10">Endonuclease that specifically degrades the RNA of RNA-DNA hybrids.</text>
</comment>
<dbReference type="Pfam" id="PF00075">
    <property type="entry name" value="RNase_H"/>
    <property type="match status" value="1"/>
</dbReference>
<dbReference type="AlphaFoldDB" id="A0A9D9N8T0"/>
<evidence type="ECO:0000256" key="5">
    <source>
        <dbReference type="ARBA" id="ARBA00022722"/>
    </source>
</evidence>
<dbReference type="GO" id="GO:0004523">
    <property type="term" value="F:RNA-DNA hybrid ribonuclease activity"/>
    <property type="evidence" value="ECO:0007669"/>
    <property type="project" value="UniProtKB-UniRule"/>
</dbReference>
<comment type="catalytic activity">
    <reaction evidence="1 10">
        <text>Endonucleolytic cleavage to 5'-phosphomonoester.</text>
        <dbReference type="EC" id="3.1.26.4"/>
    </reaction>
</comment>
<dbReference type="EC" id="3.1.26.4" evidence="4 10"/>
<dbReference type="PROSITE" id="PS50879">
    <property type="entry name" value="RNASE_H_1"/>
    <property type="match status" value="1"/>
</dbReference>
<protein>
    <recommendedName>
        <fullName evidence="4 10">Ribonuclease H</fullName>
        <shortName evidence="10">RNase H</shortName>
        <ecNumber evidence="4 10">3.1.26.4</ecNumber>
    </recommendedName>
</protein>
<comment type="subcellular location">
    <subcellularLocation>
        <location evidence="10">Cytoplasm</location>
    </subcellularLocation>
</comment>
<comment type="cofactor">
    <cofactor evidence="10">
        <name>Mg(2+)</name>
        <dbReference type="ChEBI" id="CHEBI:18420"/>
    </cofactor>
    <text evidence="10">Binds 1 Mg(2+) ion per subunit. May bind a second metal ion at a regulatory site, or after substrate binding.</text>
</comment>
<evidence type="ECO:0000256" key="6">
    <source>
        <dbReference type="ARBA" id="ARBA00022723"/>
    </source>
</evidence>
<keyword evidence="9 10" id="KW-0460">Magnesium</keyword>
<keyword evidence="10" id="KW-0963">Cytoplasm</keyword>
<keyword evidence="5 10" id="KW-0540">Nuclease</keyword>
<evidence type="ECO:0000256" key="4">
    <source>
        <dbReference type="ARBA" id="ARBA00012180"/>
    </source>
</evidence>
<dbReference type="EMBL" id="JADIME010000016">
    <property type="protein sequence ID" value="MBO8464641.1"/>
    <property type="molecule type" value="Genomic_DNA"/>
</dbReference>